<dbReference type="Pfam" id="PF00535">
    <property type="entry name" value="Glycos_transf_2"/>
    <property type="match status" value="1"/>
</dbReference>
<dbReference type="EMBL" id="FNQG01000015">
    <property type="protein sequence ID" value="SEA32541.1"/>
    <property type="molecule type" value="Genomic_DNA"/>
</dbReference>
<dbReference type="InterPro" id="IPR029044">
    <property type="entry name" value="Nucleotide-diphossugar_trans"/>
</dbReference>
<feature type="domain" description="Glycosyltransferase 2-like" evidence="2">
    <location>
        <begin position="5"/>
        <end position="169"/>
    </location>
</feature>
<sequence>MDKISLIIPCYNEQETIPYLREELNRIMSAFNEVEFEIILVDNCSEDKTLSLMKEMHEEDNRYQYMSFSRNFGKDASMYAGLRASTGDYITVMDADLQDPPELLREMYLTLKTGEYDCAAAYRKDRKGEPWLRSVLADEFYRLMGKFSDAEMVNGARDFRLMTREMVEAVLQLQESQRFTKGIFSWVGFRTKWIPFENQERVAGNTKLPMKSAFSYALRGIVAFSTLPLVIISILGFIVCVAALLFTAYVMIEQLILKNSVPGYPSLMCVILFGFGISFLSLGIIGQYLAQMYLEIKHRPKYIVRESSFER</sequence>
<dbReference type="GO" id="GO:0016740">
    <property type="term" value="F:transferase activity"/>
    <property type="evidence" value="ECO:0007669"/>
    <property type="project" value="UniProtKB-KW"/>
</dbReference>
<dbReference type="AlphaFoldDB" id="A0A1H4AA31"/>
<dbReference type="Proteomes" id="UP000183469">
    <property type="component" value="Unassembled WGS sequence"/>
</dbReference>
<dbReference type="OrthoDB" id="9807778at2"/>
<dbReference type="PANTHER" id="PTHR48090:SF8">
    <property type="entry name" value="GLYCOSYLTRANSFERASE CSBB-RELATED"/>
    <property type="match status" value="1"/>
</dbReference>
<evidence type="ECO:0000259" key="2">
    <source>
        <dbReference type="Pfam" id="PF00535"/>
    </source>
</evidence>
<evidence type="ECO:0000313" key="3">
    <source>
        <dbReference type="EMBL" id="SEA32541.1"/>
    </source>
</evidence>
<name>A0A1H4AA31_SELRU</name>
<dbReference type="Gene3D" id="3.90.550.10">
    <property type="entry name" value="Spore Coat Polysaccharide Biosynthesis Protein SpsA, Chain A"/>
    <property type="match status" value="1"/>
</dbReference>
<dbReference type="InterPro" id="IPR001173">
    <property type="entry name" value="Glyco_trans_2-like"/>
</dbReference>
<organism evidence="3 4">
    <name type="scientific">Selenomonas ruminantium</name>
    <dbReference type="NCBI Taxonomy" id="971"/>
    <lineage>
        <taxon>Bacteria</taxon>
        <taxon>Bacillati</taxon>
        <taxon>Bacillota</taxon>
        <taxon>Negativicutes</taxon>
        <taxon>Selenomonadales</taxon>
        <taxon>Selenomonadaceae</taxon>
        <taxon>Selenomonas</taxon>
    </lineage>
</organism>
<proteinExistence type="predicted"/>
<gene>
    <name evidence="3" type="ORF">SAMN05660648_02785</name>
</gene>
<dbReference type="CDD" id="cd04187">
    <property type="entry name" value="DPM1_like_bac"/>
    <property type="match status" value="1"/>
</dbReference>
<keyword evidence="1" id="KW-0812">Transmembrane</keyword>
<accession>A0A1H4AA31</accession>
<dbReference type="InterPro" id="IPR050256">
    <property type="entry name" value="Glycosyltransferase_2"/>
</dbReference>
<feature type="transmembrane region" description="Helical" evidence="1">
    <location>
        <begin position="221"/>
        <end position="252"/>
    </location>
</feature>
<dbReference type="SUPFAM" id="SSF53448">
    <property type="entry name" value="Nucleotide-diphospho-sugar transferases"/>
    <property type="match status" value="1"/>
</dbReference>
<dbReference type="RefSeq" id="WP_074673386.1">
    <property type="nucleotide sequence ID" value="NZ_FNQG01000015.1"/>
</dbReference>
<keyword evidence="1" id="KW-0472">Membrane</keyword>
<protein>
    <submittedName>
        <fullName evidence="3">Glycosyltransferase involved in cell wall bisynthesis</fullName>
    </submittedName>
</protein>
<dbReference type="GO" id="GO:0005886">
    <property type="term" value="C:plasma membrane"/>
    <property type="evidence" value="ECO:0007669"/>
    <property type="project" value="TreeGrafter"/>
</dbReference>
<evidence type="ECO:0000256" key="1">
    <source>
        <dbReference type="SAM" id="Phobius"/>
    </source>
</evidence>
<reference evidence="3 4" key="1">
    <citation type="submission" date="2016-10" db="EMBL/GenBank/DDBJ databases">
        <authorList>
            <person name="de Groot N.N."/>
        </authorList>
    </citation>
    <scope>NUCLEOTIDE SEQUENCE [LARGE SCALE GENOMIC DNA]</scope>
    <source>
        <strain evidence="3 4">DSM 2872</strain>
    </source>
</reference>
<keyword evidence="1" id="KW-1133">Transmembrane helix</keyword>
<feature type="transmembrane region" description="Helical" evidence="1">
    <location>
        <begin position="264"/>
        <end position="290"/>
    </location>
</feature>
<dbReference type="PANTHER" id="PTHR48090">
    <property type="entry name" value="UNDECAPRENYL-PHOSPHATE 4-DEOXY-4-FORMAMIDO-L-ARABINOSE TRANSFERASE-RELATED"/>
    <property type="match status" value="1"/>
</dbReference>
<keyword evidence="3" id="KW-0808">Transferase</keyword>
<evidence type="ECO:0000313" key="4">
    <source>
        <dbReference type="Proteomes" id="UP000183469"/>
    </source>
</evidence>